<dbReference type="Proteomes" id="UP000076744">
    <property type="component" value="Unassembled WGS sequence"/>
</dbReference>
<proteinExistence type="predicted"/>
<dbReference type="InterPro" id="IPR023631">
    <property type="entry name" value="Amidase_dom"/>
</dbReference>
<dbReference type="GeneID" id="30018495"/>
<reference evidence="2 3" key="1">
    <citation type="journal article" date="2016" name="Genome Biol. Evol.">
        <title>Divergent and convergent evolution of fungal pathogenicity.</title>
        <authorList>
            <person name="Shang Y."/>
            <person name="Xiao G."/>
            <person name="Zheng P."/>
            <person name="Cen K."/>
            <person name="Zhan S."/>
            <person name="Wang C."/>
        </authorList>
    </citation>
    <scope>NUCLEOTIDE SEQUENCE [LARGE SCALE GENOMIC DNA]</scope>
    <source>
        <strain evidence="2 3">ARSEF 2679</strain>
    </source>
</reference>
<dbReference type="PANTHER" id="PTHR46310">
    <property type="entry name" value="AMIDASE 1"/>
    <property type="match status" value="1"/>
</dbReference>
<dbReference type="SUPFAM" id="SSF75304">
    <property type="entry name" value="Amidase signature (AS) enzymes"/>
    <property type="match status" value="1"/>
</dbReference>
<accession>A0A162MTT5</accession>
<dbReference type="Gene3D" id="3.90.1300.10">
    <property type="entry name" value="Amidase signature (AS) domain"/>
    <property type="match status" value="1"/>
</dbReference>
<name>A0A162MTT5_CORFA</name>
<dbReference type="RefSeq" id="XP_018706516.1">
    <property type="nucleotide sequence ID" value="XM_018845810.1"/>
</dbReference>
<evidence type="ECO:0000313" key="3">
    <source>
        <dbReference type="Proteomes" id="UP000076744"/>
    </source>
</evidence>
<protein>
    <submittedName>
        <fullName evidence="2">Amidase</fullName>
    </submittedName>
</protein>
<evidence type="ECO:0000313" key="2">
    <source>
        <dbReference type="EMBL" id="OAA70229.1"/>
    </source>
</evidence>
<keyword evidence="3" id="KW-1185">Reference proteome</keyword>
<gene>
    <name evidence="2" type="ORF">ISF_02203</name>
</gene>
<evidence type="ECO:0000259" key="1">
    <source>
        <dbReference type="Pfam" id="PF01425"/>
    </source>
</evidence>
<dbReference type="InterPro" id="IPR036928">
    <property type="entry name" value="AS_sf"/>
</dbReference>
<sequence>MSGDDRSPNFGSVTVHQDAEITVGHINYLLILNPDNFLEKAGLDATSHALALVYPTTPGESVSVSSLREFRTKTLEPDDVFQSDFATNLIFYGSDEKNLHIEPDTAAELKLWNVKRQYTLARDESLSAHSVAPGPVVVPSRCYYKPTEDRPLAGARIGVKDNIDIAGHKTTLCNRSWMDLYPSKTQNAACIQTLIDAGAIIVGKLKLQAMIMREEPLECVEFTAPFNPRADGYQVPSGSSNGSGASIASYDWLDFSIGSDTNGSGRKPASYNGCFSIRPSTGIINTDGVVGYFPQFDMPVFFGRDISKFPDFISTWYGDSPMLRSPDAPTVEILYPTDYLPTLNPEQTQRIERFVSGLESTLQISRRNISLADMWKQDCPDGNKHDDIAKYLETKYGRPAFVHRALHWQWEVGKAVSKEERDEGWRRSEVYRHWMLSKVFKADSQDTVVVMPLPIEAGQPNYRDAPLPPREYSLLSGYAALNMSNLLRAPEVTAPGQFPESYG</sequence>
<dbReference type="EMBL" id="AZHB01000004">
    <property type="protein sequence ID" value="OAA70229.1"/>
    <property type="molecule type" value="Genomic_DNA"/>
</dbReference>
<dbReference type="OrthoDB" id="5423360at2759"/>
<organism evidence="2 3">
    <name type="scientific">Cordyceps fumosorosea (strain ARSEF 2679)</name>
    <name type="common">Isaria fumosorosea</name>
    <dbReference type="NCBI Taxonomy" id="1081104"/>
    <lineage>
        <taxon>Eukaryota</taxon>
        <taxon>Fungi</taxon>
        <taxon>Dikarya</taxon>
        <taxon>Ascomycota</taxon>
        <taxon>Pezizomycotina</taxon>
        <taxon>Sordariomycetes</taxon>
        <taxon>Hypocreomycetidae</taxon>
        <taxon>Hypocreales</taxon>
        <taxon>Cordycipitaceae</taxon>
        <taxon>Cordyceps</taxon>
    </lineage>
</organism>
<dbReference type="AlphaFoldDB" id="A0A162MTT5"/>
<comment type="caution">
    <text evidence="2">The sequence shown here is derived from an EMBL/GenBank/DDBJ whole genome shotgun (WGS) entry which is preliminary data.</text>
</comment>
<dbReference type="PANTHER" id="PTHR46310:SF7">
    <property type="entry name" value="AMIDASE 1"/>
    <property type="match status" value="1"/>
</dbReference>
<dbReference type="STRING" id="1081104.A0A162MTT5"/>
<feature type="domain" description="Amidase" evidence="1">
    <location>
        <begin position="148"/>
        <end position="325"/>
    </location>
</feature>
<dbReference type="Pfam" id="PF01425">
    <property type="entry name" value="Amidase"/>
    <property type="match status" value="1"/>
</dbReference>